<dbReference type="EMBL" id="JABFUD020000003">
    <property type="protein sequence ID" value="KAI5082631.1"/>
    <property type="molecule type" value="Genomic_DNA"/>
</dbReference>
<accession>A0A9D4ZQX1</accession>
<organism evidence="1 2">
    <name type="scientific">Adiantum capillus-veneris</name>
    <name type="common">Maidenhair fern</name>
    <dbReference type="NCBI Taxonomy" id="13818"/>
    <lineage>
        <taxon>Eukaryota</taxon>
        <taxon>Viridiplantae</taxon>
        <taxon>Streptophyta</taxon>
        <taxon>Embryophyta</taxon>
        <taxon>Tracheophyta</taxon>
        <taxon>Polypodiopsida</taxon>
        <taxon>Polypodiidae</taxon>
        <taxon>Polypodiales</taxon>
        <taxon>Pteridineae</taxon>
        <taxon>Pteridaceae</taxon>
        <taxon>Vittarioideae</taxon>
        <taxon>Adiantum</taxon>
    </lineage>
</organism>
<dbReference type="Proteomes" id="UP000886520">
    <property type="component" value="Chromosome 2"/>
</dbReference>
<gene>
    <name evidence="1" type="ORF">GOP47_0002374</name>
</gene>
<comment type="caution">
    <text evidence="1">The sequence shown here is derived from an EMBL/GenBank/DDBJ whole genome shotgun (WGS) entry which is preliminary data.</text>
</comment>
<dbReference type="AlphaFoldDB" id="A0A9D4ZQX1"/>
<keyword evidence="2" id="KW-1185">Reference proteome</keyword>
<evidence type="ECO:0000313" key="2">
    <source>
        <dbReference type="Proteomes" id="UP000886520"/>
    </source>
</evidence>
<proteinExistence type="predicted"/>
<evidence type="ECO:0000313" key="1">
    <source>
        <dbReference type="EMBL" id="KAI5082631.1"/>
    </source>
</evidence>
<protein>
    <submittedName>
        <fullName evidence="1">Uncharacterized protein</fullName>
    </submittedName>
</protein>
<name>A0A9D4ZQX1_ADICA</name>
<reference evidence="1" key="1">
    <citation type="submission" date="2021-01" db="EMBL/GenBank/DDBJ databases">
        <title>Adiantum capillus-veneris genome.</title>
        <authorList>
            <person name="Fang Y."/>
            <person name="Liao Q."/>
        </authorList>
    </citation>
    <scope>NUCLEOTIDE SEQUENCE</scope>
    <source>
        <strain evidence="1">H3</strain>
        <tissue evidence="1">Leaf</tissue>
    </source>
</reference>
<sequence>MEEVQLGLQNPTSWVHLLFPKPPLFLHIWTPPPCTFPLLPHPSHSGKKRHKFWLPLTNLHLNFFLLLSNLSIFTLEHKITNLSSHNLSSHLLSSSEHRLLGLGLPPSPSSTLNLAFKNVVTLLNPLLSFIPPFCTKPFFIESLSSLK</sequence>